<organism evidence="1 2">
    <name type="scientific">Tuber magnatum</name>
    <name type="common">white Piedmont truffle</name>
    <dbReference type="NCBI Taxonomy" id="42249"/>
    <lineage>
        <taxon>Eukaryota</taxon>
        <taxon>Fungi</taxon>
        <taxon>Dikarya</taxon>
        <taxon>Ascomycota</taxon>
        <taxon>Pezizomycotina</taxon>
        <taxon>Pezizomycetes</taxon>
        <taxon>Pezizales</taxon>
        <taxon>Tuberaceae</taxon>
        <taxon>Tuber</taxon>
    </lineage>
</organism>
<protein>
    <submittedName>
        <fullName evidence="1">Uncharacterized protein</fullName>
    </submittedName>
</protein>
<evidence type="ECO:0000313" key="1">
    <source>
        <dbReference type="EMBL" id="PWW73914.1"/>
    </source>
</evidence>
<dbReference type="Proteomes" id="UP000246991">
    <property type="component" value="Unassembled WGS sequence"/>
</dbReference>
<dbReference type="EMBL" id="PYWC01000071">
    <property type="protein sequence ID" value="PWW73914.1"/>
    <property type="molecule type" value="Genomic_DNA"/>
</dbReference>
<reference evidence="1 2" key="1">
    <citation type="submission" date="2018-03" db="EMBL/GenBank/DDBJ databases">
        <title>Genomes of Pezizomycetes fungi and the evolution of truffles.</title>
        <authorList>
            <person name="Murat C."/>
            <person name="Payen T."/>
            <person name="Noel B."/>
            <person name="Kuo A."/>
            <person name="Martin F.M."/>
        </authorList>
    </citation>
    <scope>NUCLEOTIDE SEQUENCE [LARGE SCALE GENOMIC DNA]</scope>
    <source>
        <strain evidence="1">091103-1</strain>
    </source>
</reference>
<evidence type="ECO:0000313" key="2">
    <source>
        <dbReference type="Proteomes" id="UP000246991"/>
    </source>
</evidence>
<comment type="caution">
    <text evidence="1">The sequence shown here is derived from an EMBL/GenBank/DDBJ whole genome shotgun (WGS) entry which is preliminary data.</text>
</comment>
<proteinExistence type="predicted"/>
<keyword evidence="2" id="KW-1185">Reference proteome</keyword>
<accession>A0A317SHD9</accession>
<gene>
    <name evidence="1" type="ORF">C7212DRAFT_329385</name>
</gene>
<dbReference type="AlphaFoldDB" id="A0A317SHD9"/>
<sequence length="115" mass="12531">MLKCLPFLGGLGYGVKGVPVQYRWSTRGTKVGKSGFMGSALVRTYGTVRVPVLPYRSWGTGNTGEEVSLDTYRPRNRPLAALRYSQTGDGKPITSFFCSSVVGLPRRFGHPTVTT</sequence>
<name>A0A317SHD9_9PEZI</name>